<dbReference type="EMBL" id="JAPCKK010000016">
    <property type="protein sequence ID" value="MDP4097209.1"/>
    <property type="molecule type" value="Genomic_DNA"/>
</dbReference>
<feature type="chain" id="PRO_5047374592" description="Copper amine oxidase-like N-terminal domain-containing protein" evidence="1">
    <location>
        <begin position="28"/>
        <end position="329"/>
    </location>
</feature>
<organism evidence="2 3">
    <name type="scientific">Paenibacillus zeirhizosphaerae</name>
    <dbReference type="NCBI Taxonomy" id="2987519"/>
    <lineage>
        <taxon>Bacteria</taxon>
        <taxon>Bacillati</taxon>
        <taxon>Bacillota</taxon>
        <taxon>Bacilli</taxon>
        <taxon>Bacillales</taxon>
        <taxon>Paenibacillaceae</taxon>
        <taxon>Paenibacillus</taxon>
    </lineage>
</organism>
<evidence type="ECO:0000313" key="2">
    <source>
        <dbReference type="EMBL" id="MDP4097209.1"/>
    </source>
</evidence>
<reference evidence="2 3" key="1">
    <citation type="submission" date="2022-10" db="EMBL/GenBank/DDBJ databases">
        <title>Paenibacillus description and whole genome data of maize root bacterial community.</title>
        <authorList>
            <person name="Marton D."/>
            <person name="Farkas M."/>
            <person name="Cserhati M."/>
        </authorList>
    </citation>
    <scope>NUCLEOTIDE SEQUENCE [LARGE SCALE GENOMIC DNA]</scope>
    <source>
        <strain evidence="2 3">P96</strain>
    </source>
</reference>
<feature type="signal peptide" evidence="1">
    <location>
        <begin position="1"/>
        <end position="27"/>
    </location>
</feature>
<proteinExistence type="predicted"/>
<evidence type="ECO:0000313" key="3">
    <source>
        <dbReference type="Proteomes" id="UP001241848"/>
    </source>
</evidence>
<gene>
    <name evidence="2" type="ORF">OIN60_10550</name>
</gene>
<keyword evidence="3" id="KW-1185">Reference proteome</keyword>
<evidence type="ECO:0000256" key="1">
    <source>
        <dbReference type="SAM" id="SignalP"/>
    </source>
</evidence>
<evidence type="ECO:0008006" key="4">
    <source>
        <dbReference type="Google" id="ProtNLM"/>
    </source>
</evidence>
<comment type="caution">
    <text evidence="2">The sequence shown here is derived from an EMBL/GenBank/DDBJ whole genome shotgun (WGS) entry which is preliminary data.</text>
</comment>
<name>A0ABT9FRB4_9BACL</name>
<keyword evidence="1" id="KW-0732">Signal</keyword>
<sequence>MKKALIAASVMTTVALGSTAALVAANAADQAVKPAVVSPVVANHTVAENDSLLLHYVKKSIYAANGDLLGYEETWGDPLTYNQRTDAHFAGEEMSFYSLHNGTTSAKVAWDAQGNVEDGIVVTVAPEDSAPSGPLYELMEKQYQTEEWKNADTVTVDGKKLKKVILTYESNEGTSPSNMYKVKSTETAYLDAQTGLPVKSEIHEEKDGKMVLYSSFVYEYDRKDRDHALFDISGLDLEDYTSEEVKANYPYLPIGGKVPNPLGDLVSEGEITEAQQDAIYIALSQAKQKSIENGLDKSNEAYLKAALAGIVVDGTITQEQADIIVNIFK</sequence>
<dbReference type="RefSeq" id="WP_305754826.1">
    <property type="nucleotide sequence ID" value="NZ_JAPCKK010000016.1"/>
</dbReference>
<accession>A0ABT9FRB4</accession>
<protein>
    <recommendedName>
        <fullName evidence="4">Copper amine oxidase-like N-terminal domain-containing protein</fullName>
    </recommendedName>
</protein>
<dbReference type="Proteomes" id="UP001241848">
    <property type="component" value="Unassembled WGS sequence"/>
</dbReference>